<feature type="coiled-coil region" evidence="1">
    <location>
        <begin position="1"/>
        <end position="28"/>
    </location>
</feature>
<keyword evidence="4" id="KW-1185">Reference proteome</keyword>
<organism evidence="3 4">
    <name type="scientific">Rhizopus oryzae</name>
    <name type="common">Mucormycosis agent</name>
    <name type="synonym">Rhizopus arrhizus var. delemar</name>
    <dbReference type="NCBI Taxonomy" id="64495"/>
    <lineage>
        <taxon>Eukaryota</taxon>
        <taxon>Fungi</taxon>
        <taxon>Fungi incertae sedis</taxon>
        <taxon>Mucoromycota</taxon>
        <taxon>Mucoromycotina</taxon>
        <taxon>Mucoromycetes</taxon>
        <taxon>Mucorales</taxon>
        <taxon>Mucorineae</taxon>
        <taxon>Rhizopodaceae</taxon>
        <taxon>Rhizopus</taxon>
    </lineage>
</organism>
<evidence type="ECO:0000313" key="3">
    <source>
        <dbReference type="EMBL" id="KAG1306300.1"/>
    </source>
</evidence>
<keyword evidence="1" id="KW-0175">Coiled coil</keyword>
<feature type="region of interest" description="Disordered" evidence="2">
    <location>
        <begin position="149"/>
        <end position="201"/>
    </location>
</feature>
<dbReference type="Proteomes" id="UP000716291">
    <property type="component" value="Unassembled WGS sequence"/>
</dbReference>
<name>A0A9P6X695_RHIOR</name>
<evidence type="ECO:0000313" key="4">
    <source>
        <dbReference type="Proteomes" id="UP000716291"/>
    </source>
</evidence>
<feature type="compositionally biased region" description="Polar residues" evidence="2">
    <location>
        <begin position="163"/>
        <end position="174"/>
    </location>
</feature>
<comment type="caution">
    <text evidence="3">The sequence shown here is derived from an EMBL/GenBank/DDBJ whole genome shotgun (WGS) entry which is preliminary data.</text>
</comment>
<dbReference type="OrthoDB" id="2273643at2759"/>
<sequence>MERKRLSVKNLQQLKMALQEEWARLDDEFANRFSSEKKIALKWLNRNEAHTSASRPEGVLSSALHKQSDIVALGYCKVKPSDVNGFHLVYKDLCSSTSELALIVELFSLKVPKEIGRLYDVLHKIDKLNERDKVSVALIKASSAEITKKRQVPVAEEEEEENQNTADKNNNSEQTLREEDGDDGELNSVNENDGYSNERSDDATDENFVYILNNNKDIKTHNTRPDAGCAITHERRIERFSCFAEVKAEYKKKDTLSTHQDLLRLALFGMNEIEDNDAKCILLVQVIDKALS</sequence>
<protein>
    <submittedName>
        <fullName evidence="3">Uncharacterized protein</fullName>
    </submittedName>
</protein>
<dbReference type="AlphaFoldDB" id="A0A9P6X695"/>
<reference evidence="3" key="1">
    <citation type="journal article" date="2020" name="Microb. Genom.">
        <title>Genetic diversity of clinical and environmental Mucorales isolates obtained from an investigation of mucormycosis cases among solid organ transplant recipients.</title>
        <authorList>
            <person name="Nguyen M.H."/>
            <person name="Kaul D."/>
            <person name="Muto C."/>
            <person name="Cheng S.J."/>
            <person name="Richter R.A."/>
            <person name="Bruno V.M."/>
            <person name="Liu G."/>
            <person name="Beyhan S."/>
            <person name="Sundermann A.J."/>
            <person name="Mounaud S."/>
            <person name="Pasculle A.W."/>
            <person name="Nierman W.C."/>
            <person name="Driscoll E."/>
            <person name="Cumbie R."/>
            <person name="Clancy C.J."/>
            <person name="Dupont C.L."/>
        </authorList>
    </citation>
    <scope>NUCLEOTIDE SEQUENCE</scope>
    <source>
        <strain evidence="3">GL11</strain>
    </source>
</reference>
<evidence type="ECO:0000256" key="1">
    <source>
        <dbReference type="SAM" id="Coils"/>
    </source>
</evidence>
<evidence type="ECO:0000256" key="2">
    <source>
        <dbReference type="SAM" id="MobiDB-lite"/>
    </source>
</evidence>
<accession>A0A9P6X695</accession>
<dbReference type="EMBL" id="JAANQT010001162">
    <property type="protein sequence ID" value="KAG1306300.1"/>
    <property type="molecule type" value="Genomic_DNA"/>
</dbReference>
<gene>
    <name evidence="3" type="ORF">G6F64_007702</name>
</gene>
<proteinExistence type="predicted"/>